<dbReference type="PRINTS" id="PR00081">
    <property type="entry name" value="GDHRDH"/>
</dbReference>
<dbReference type="PANTHER" id="PTHR24320">
    <property type="entry name" value="RETINOL DEHYDROGENASE"/>
    <property type="match status" value="1"/>
</dbReference>
<accession>A0AAI8VJE4</accession>
<name>A0AAI8VJE4_9PEZI</name>
<dbReference type="InterPro" id="IPR002347">
    <property type="entry name" value="SDR_fam"/>
</dbReference>
<keyword evidence="2" id="KW-0560">Oxidoreductase</keyword>
<reference evidence="3" key="1">
    <citation type="submission" date="2023-10" db="EMBL/GenBank/DDBJ databases">
        <authorList>
            <person name="Hackl T."/>
        </authorList>
    </citation>
    <scope>NUCLEOTIDE SEQUENCE</scope>
</reference>
<dbReference type="Gene3D" id="3.40.50.720">
    <property type="entry name" value="NAD(P)-binding Rossmann-like Domain"/>
    <property type="match status" value="1"/>
</dbReference>
<proteinExistence type="inferred from homology"/>
<dbReference type="Proteomes" id="UP001295740">
    <property type="component" value="Unassembled WGS sequence"/>
</dbReference>
<keyword evidence="4" id="KW-1185">Reference proteome</keyword>
<dbReference type="GO" id="GO:0016491">
    <property type="term" value="F:oxidoreductase activity"/>
    <property type="evidence" value="ECO:0007669"/>
    <property type="project" value="UniProtKB-KW"/>
</dbReference>
<evidence type="ECO:0000256" key="1">
    <source>
        <dbReference type="ARBA" id="ARBA00006484"/>
    </source>
</evidence>
<evidence type="ECO:0000256" key="2">
    <source>
        <dbReference type="ARBA" id="ARBA00023002"/>
    </source>
</evidence>
<dbReference type="AlphaFoldDB" id="A0AAI8VJE4"/>
<dbReference type="PANTHER" id="PTHR24320:SF272">
    <property type="entry name" value="NAD(P)-BINDING ROSSMANN-FOLD SUPERFAMILY PROTEIN"/>
    <property type="match status" value="1"/>
</dbReference>
<evidence type="ECO:0000313" key="4">
    <source>
        <dbReference type="Proteomes" id="UP001295740"/>
    </source>
</evidence>
<evidence type="ECO:0000313" key="3">
    <source>
        <dbReference type="EMBL" id="CAJ2505439.1"/>
    </source>
</evidence>
<comment type="caution">
    <text evidence="3">The sequence shown here is derived from an EMBL/GenBank/DDBJ whole genome shotgun (WGS) entry which is preliminary data.</text>
</comment>
<dbReference type="EMBL" id="CAUWAG010000007">
    <property type="protein sequence ID" value="CAJ2505439.1"/>
    <property type="molecule type" value="Genomic_DNA"/>
</dbReference>
<dbReference type="InterPro" id="IPR036291">
    <property type="entry name" value="NAD(P)-bd_dom_sf"/>
</dbReference>
<organism evidence="3 4">
    <name type="scientific">Anthostomella pinea</name>
    <dbReference type="NCBI Taxonomy" id="933095"/>
    <lineage>
        <taxon>Eukaryota</taxon>
        <taxon>Fungi</taxon>
        <taxon>Dikarya</taxon>
        <taxon>Ascomycota</taxon>
        <taxon>Pezizomycotina</taxon>
        <taxon>Sordariomycetes</taxon>
        <taxon>Xylariomycetidae</taxon>
        <taxon>Xylariales</taxon>
        <taxon>Xylariaceae</taxon>
        <taxon>Anthostomella</taxon>
    </lineage>
</organism>
<comment type="similarity">
    <text evidence="1">Belongs to the short-chain dehydrogenases/reductases (SDR) family.</text>
</comment>
<gene>
    <name evidence="3" type="ORF">KHLLAP_LOCUS5907</name>
</gene>
<sequence length="345" mass="37783">MTFVSKTPFQLTGRYAERARWETMNGPGDSRPTGSQVVHDENLAGSWADRVVLVTGVSSGIGVETVRALAMTGAMVYGTVRNLEKGKQALGSALLDTGRVRLLVMDQADLASVRACADEFRKQSSGLNIMINNAAVMNTPETRTKDGVELQFMTNHLSHFLLFYLLKDLLLASSTPSFHSRVVNVSSAGHRYAEVRFDDINFEGEGAYNGWLAYGSSKTANIYMANQIERLYGAQGLHGYAVHPGSFTSPNLQKHSAAEMEAVLKDPRMQRYFSSVEQACATSVYGAVSGELEGRGGLYLEMASMSVRPCPSDGDGLEYGFAPYAYNQEGEERLWELSKEMAHVQ</sequence>
<protein>
    <submittedName>
        <fullName evidence="3">Uu.00g128330.m01.CDS01</fullName>
    </submittedName>
</protein>
<dbReference type="Pfam" id="PF00106">
    <property type="entry name" value="adh_short"/>
    <property type="match status" value="1"/>
</dbReference>
<dbReference type="SUPFAM" id="SSF51735">
    <property type="entry name" value="NAD(P)-binding Rossmann-fold domains"/>
    <property type="match status" value="1"/>
</dbReference>